<dbReference type="OrthoDB" id="277802at2759"/>
<dbReference type="EMBL" id="NEDP02004037">
    <property type="protein sequence ID" value="OWF47075.1"/>
    <property type="molecule type" value="Genomic_DNA"/>
</dbReference>
<dbReference type="Gene3D" id="3.30.70.330">
    <property type="match status" value="1"/>
</dbReference>
<dbReference type="Pfam" id="PF00076">
    <property type="entry name" value="RRM_1"/>
    <property type="match status" value="1"/>
</dbReference>
<evidence type="ECO:0000259" key="4">
    <source>
        <dbReference type="PROSITE" id="PS50102"/>
    </source>
</evidence>
<proteinExistence type="predicted"/>
<dbReference type="GO" id="GO:0000398">
    <property type="term" value="P:mRNA splicing, via spliceosome"/>
    <property type="evidence" value="ECO:0007669"/>
    <property type="project" value="TreeGrafter"/>
</dbReference>
<evidence type="ECO:0000256" key="1">
    <source>
        <dbReference type="ARBA" id="ARBA00022884"/>
    </source>
</evidence>
<dbReference type="AlphaFoldDB" id="A0A210QEA4"/>
<dbReference type="PROSITE" id="PS50102">
    <property type="entry name" value="RRM"/>
    <property type="match status" value="1"/>
</dbReference>
<dbReference type="STRING" id="6573.A0A210QEA4"/>
<evidence type="ECO:0000313" key="5">
    <source>
        <dbReference type="EMBL" id="OWF47075.1"/>
    </source>
</evidence>
<dbReference type="InterPro" id="IPR045164">
    <property type="entry name" value="RBM41/RNPC3"/>
</dbReference>
<dbReference type="SUPFAM" id="SSF54928">
    <property type="entry name" value="RNA-binding domain, RBD"/>
    <property type="match status" value="1"/>
</dbReference>
<name>A0A210QEA4_MIZYE</name>
<dbReference type="Proteomes" id="UP000242188">
    <property type="component" value="Unassembled WGS sequence"/>
</dbReference>
<evidence type="ECO:0000256" key="3">
    <source>
        <dbReference type="SAM" id="MobiDB-lite"/>
    </source>
</evidence>
<gene>
    <name evidence="5" type="ORF">KP79_PYT12563</name>
</gene>
<dbReference type="GO" id="GO:0030626">
    <property type="term" value="F:U12 snRNA binding"/>
    <property type="evidence" value="ECO:0007669"/>
    <property type="project" value="TreeGrafter"/>
</dbReference>
<reference evidence="5 6" key="1">
    <citation type="journal article" date="2017" name="Nat. Ecol. Evol.">
        <title>Scallop genome provides insights into evolution of bilaterian karyotype and development.</title>
        <authorList>
            <person name="Wang S."/>
            <person name="Zhang J."/>
            <person name="Jiao W."/>
            <person name="Li J."/>
            <person name="Xun X."/>
            <person name="Sun Y."/>
            <person name="Guo X."/>
            <person name="Huan P."/>
            <person name="Dong B."/>
            <person name="Zhang L."/>
            <person name="Hu X."/>
            <person name="Sun X."/>
            <person name="Wang J."/>
            <person name="Zhao C."/>
            <person name="Wang Y."/>
            <person name="Wang D."/>
            <person name="Huang X."/>
            <person name="Wang R."/>
            <person name="Lv J."/>
            <person name="Li Y."/>
            <person name="Zhang Z."/>
            <person name="Liu B."/>
            <person name="Lu W."/>
            <person name="Hui Y."/>
            <person name="Liang J."/>
            <person name="Zhou Z."/>
            <person name="Hou R."/>
            <person name="Li X."/>
            <person name="Liu Y."/>
            <person name="Li H."/>
            <person name="Ning X."/>
            <person name="Lin Y."/>
            <person name="Zhao L."/>
            <person name="Xing Q."/>
            <person name="Dou J."/>
            <person name="Li Y."/>
            <person name="Mao J."/>
            <person name="Guo H."/>
            <person name="Dou H."/>
            <person name="Li T."/>
            <person name="Mu C."/>
            <person name="Jiang W."/>
            <person name="Fu Q."/>
            <person name="Fu X."/>
            <person name="Miao Y."/>
            <person name="Liu J."/>
            <person name="Yu Q."/>
            <person name="Li R."/>
            <person name="Liao H."/>
            <person name="Li X."/>
            <person name="Kong Y."/>
            <person name="Jiang Z."/>
            <person name="Chourrout D."/>
            <person name="Li R."/>
            <person name="Bao Z."/>
        </authorList>
    </citation>
    <scope>NUCLEOTIDE SEQUENCE [LARGE SCALE GENOMIC DNA]</scope>
    <source>
        <strain evidence="5 6">PY_sf001</strain>
    </source>
</reference>
<accession>A0A210QEA4</accession>
<keyword evidence="1 2" id="KW-0694">RNA-binding</keyword>
<sequence length="452" mass="51827">MDSYRRTGVPCGNPKRFQSNEVTRMGEGDARGAGPVPRRDLAGPVEDIETEGQKRLKELLQKQLRTSLTRQQIAQGRNFVGGALFKSATDDLSGVTSLAKFQTVGEKDAYIHELKQCGLTEEEVILKLQTDNLIDKQNERKRRYGADTSFYRDRLEVIEDKIRRRNDSLSKPDTFCDQKVLSRHEMDLERALVKDDTASRNLSTSLITQAENKLHPHPDDPMNHLPEILASVTKYKLHRRGRQKGQDSEVELDECSFPKDRQFYEQEDYVSESDNGHTCDRLSEKLETRIGEKNTPIETMAKEVKEDYTSARDGTSDIDKANSLCSNSRERHGHVEWVAEEYIVKNRLTPEEIRQIPRFENYSPGLQSKVLYIKNLSNKVTEEDLVALFIRFQSENEDKLVFRLLTGRMKGQAFVTFPSAEKAMFAMQLVHGLKYKGKPMIIQFGRSSKQIC</sequence>
<dbReference type="InterPro" id="IPR035979">
    <property type="entry name" value="RBD_domain_sf"/>
</dbReference>
<comment type="caution">
    <text evidence="5">The sequence shown here is derived from an EMBL/GenBank/DDBJ whole genome shotgun (WGS) entry which is preliminary data.</text>
</comment>
<dbReference type="InterPro" id="IPR000504">
    <property type="entry name" value="RRM_dom"/>
</dbReference>
<protein>
    <submittedName>
        <fullName evidence="5">RNA-binding protein 41</fullName>
    </submittedName>
</protein>
<evidence type="ECO:0000313" key="6">
    <source>
        <dbReference type="Proteomes" id="UP000242188"/>
    </source>
</evidence>
<dbReference type="PANTHER" id="PTHR16105:SF2">
    <property type="entry name" value="RNA-BINDING PROTEIN 41"/>
    <property type="match status" value="1"/>
</dbReference>
<organism evidence="5 6">
    <name type="scientific">Mizuhopecten yessoensis</name>
    <name type="common">Japanese scallop</name>
    <name type="synonym">Patinopecten yessoensis</name>
    <dbReference type="NCBI Taxonomy" id="6573"/>
    <lineage>
        <taxon>Eukaryota</taxon>
        <taxon>Metazoa</taxon>
        <taxon>Spiralia</taxon>
        <taxon>Lophotrochozoa</taxon>
        <taxon>Mollusca</taxon>
        <taxon>Bivalvia</taxon>
        <taxon>Autobranchia</taxon>
        <taxon>Pteriomorphia</taxon>
        <taxon>Pectinida</taxon>
        <taxon>Pectinoidea</taxon>
        <taxon>Pectinidae</taxon>
        <taxon>Mizuhopecten</taxon>
    </lineage>
</organism>
<dbReference type="InterPro" id="IPR012677">
    <property type="entry name" value="Nucleotide-bd_a/b_plait_sf"/>
</dbReference>
<evidence type="ECO:0000256" key="2">
    <source>
        <dbReference type="PROSITE-ProRule" id="PRU00176"/>
    </source>
</evidence>
<dbReference type="SMART" id="SM00360">
    <property type="entry name" value="RRM"/>
    <property type="match status" value="1"/>
</dbReference>
<feature type="domain" description="RRM" evidence="4">
    <location>
        <begin position="369"/>
        <end position="447"/>
    </location>
</feature>
<feature type="region of interest" description="Disordered" evidence="3">
    <location>
        <begin position="1"/>
        <end position="45"/>
    </location>
</feature>
<dbReference type="CDD" id="cd12239">
    <property type="entry name" value="RRM2_RBM40_like"/>
    <property type="match status" value="1"/>
</dbReference>
<dbReference type="GO" id="GO:0005689">
    <property type="term" value="C:U12-type spliceosomal complex"/>
    <property type="evidence" value="ECO:0007669"/>
    <property type="project" value="TreeGrafter"/>
</dbReference>
<keyword evidence="6" id="KW-1185">Reference proteome</keyword>
<dbReference type="GO" id="GO:0097157">
    <property type="term" value="F:pre-mRNA intronic binding"/>
    <property type="evidence" value="ECO:0007669"/>
    <property type="project" value="TreeGrafter"/>
</dbReference>
<dbReference type="PANTHER" id="PTHR16105">
    <property type="entry name" value="RNA-BINDING REGION-CONTAINING PROTEIN 3"/>
    <property type="match status" value="1"/>
</dbReference>